<dbReference type="AlphaFoldDB" id="A0A495JDV3"/>
<protein>
    <submittedName>
        <fullName evidence="2">Uncharacterized protein</fullName>
    </submittedName>
</protein>
<sequence>MLTGVTLHDPNPFGDQPEGDPTVDDRPTVDVSSDAMTKLRSPFEVSSDAPGHGDRAERR</sequence>
<proteinExistence type="predicted"/>
<dbReference type="Proteomes" id="UP000277671">
    <property type="component" value="Unassembled WGS sequence"/>
</dbReference>
<reference evidence="2 3" key="1">
    <citation type="submission" date="2018-10" db="EMBL/GenBank/DDBJ databases">
        <title>Sequencing the genomes of 1000 actinobacteria strains.</title>
        <authorList>
            <person name="Klenk H.-P."/>
        </authorList>
    </citation>
    <scope>NUCLEOTIDE SEQUENCE [LARGE SCALE GENOMIC DNA]</scope>
    <source>
        <strain evidence="2 3">DSM 45175</strain>
    </source>
</reference>
<keyword evidence="3" id="KW-1185">Reference proteome</keyword>
<feature type="region of interest" description="Disordered" evidence="1">
    <location>
        <begin position="1"/>
        <end position="59"/>
    </location>
</feature>
<dbReference type="RefSeq" id="WP_121154140.1">
    <property type="nucleotide sequence ID" value="NZ_RBKT01000001.1"/>
</dbReference>
<evidence type="ECO:0000256" key="1">
    <source>
        <dbReference type="SAM" id="MobiDB-lite"/>
    </source>
</evidence>
<name>A0A495JDV3_9ACTN</name>
<gene>
    <name evidence="2" type="ORF">BDK92_0473</name>
</gene>
<comment type="caution">
    <text evidence="2">The sequence shown here is derived from an EMBL/GenBank/DDBJ whole genome shotgun (WGS) entry which is preliminary data.</text>
</comment>
<organism evidence="2 3">
    <name type="scientific">Micromonospora pisi</name>
    <dbReference type="NCBI Taxonomy" id="589240"/>
    <lineage>
        <taxon>Bacteria</taxon>
        <taxon>Bacillati</taxon>
        <taxon>Actinomycetota</taxon>
        <taxon>Actinomycetes</taxon>
        <taxon>Micromonosporales</taxon>
        <taxon>Micromonosporaceae</taxon>
        <taxon>Micromonospora</taxon>
    </lineage>
</organism>
<dbReference type="EMBL" id="RBKT01000001">
    <property type="protein sequence ID" value="RKR86249.1"/>
    <property type="molecule type" value="Genomic_DNA"/>
</dbReference>
<accession>A0A495JDV3</accession>
<evidence type="ECO:0000313" key="2">
    <source>
        <dbReference type="EMBL" id="RKR86249.1"/>
    </source>
</evidence>
<evidence type="ECO:0000313" key="3">
    <source>
        <dbReference type="Proteomes" id="UP000277671"/>
    </source>
</evidence>